<comment type="similarity">
    <text evidence="2">Belongs to the glycosyl hydrolase 3 family.</text>
</comment>
<dbReference type="InterPro" id="IPR036881">
    <property type="entry name" value="Glyco_hydro_3_C_sf"/>
</dbReference>
<keyword evidence="6" id="KW-0326">Glycosidase</keyword>
<evidence type="ECO:0000256" key="5">
    <source>
        <dbReference type="ARBA" id="ARBA00023277"/>
    </source>
</evidence>
<protein>
    <recommendedName>
        <fullName evidence="3">beta-glucosidase</fullName>
        <ecNumber evidence="3">3.2.1.21</ecNumber>
    </recommendedName>
</protein>
<evidence type="ECO:0000313" key="9">
    <source>
        <dbReference type="Proteomes" id="UP001056384"/>
    </source>
</evidence>
<dbReference type="InterPro" id="IPR037524">
    <property type="entry name" value="PA14/GLEYA"/>
</dbReference>
<dbReference type="InterPro" id="IPR026891">
    <property type="entry name" value="Fn3-like"/>
</dbReference>
<dbReference type="Gene3D" id="3.40.50.1700">
    <property type="entry name" value="Glycoside hydrolase family 3 C-terminal domain"/>
    <property type="match status" value="2"/>
</dbReference>
<evidence type="ECO:0000256" key="4">
    <source>
        <dbReference type="ARBA" id="ARBA00022801"/>
    </source>
</evidence>
<dbReference type="SUPFAM" id="SSF56988">
    <property type="entry name" value="Anthrax protective antigen"/>
    <property type="match status" value="1"/>
</dbReference>
<reference evidence="8" key="1">
    <citation type="submission" date="2022-06" db="EMBL/GenBank/DDBJ databases">
        <title>Complete genome sequences of two strains of the flax pathogen Septoria linicola.</title>
        <authorList>
            <person name="Lapalu N."/>
            <person name="Simon A."/>
            <person name="Demenou B."/>
            <person name="Paumier D."/>
            <person name="Guillot M.-P."/>
            <person name="Gout L."/>
            <person name="Valade R."/>
        </authorList>
    </citation>
    <scope>NUCLEOTIDE SEQUENCE</scope>
    <source>
        <strain evidence="8">SE15195</strain>
    </source>
</reference>
<accession>A0A9Q9B6M4</accession>
<evidence type="ECO:0000256" key="1">
    <source>
        <dbReference type="ARBA" id="ARBA00000448"/>
    </source>
</evidence>
<organism evidence="8 9">
    <name type="scientific">Septoria linicola</name>
    <dbReference type="NCBI Taxonomy" id="215465"/>
    <lineage>
        <taxon>Eukaryota</taxon>
        <taxon>Fungi</taxon>
        <taxon>Dikarya</taxon>
        <taxon>Ascomycota</taxon>
        <taxon>Pezizomycotina</taxon>
        <taxon>Dothideomycetes</taxon>
        <taxon>Dothideomycetidae</taxon>
        <taxon>Mycosphaerellales</taxon>
        <taxon>Mycosphaerellaceae</taxon>
        <taxon>Septoria</taxon>
    </lineage>
</organism>
<evidence type="ECO:0000256" key="2">
    <source>
        <dbReference type="ARBA" id="ARBA00005336"/>
    </source>
</evidence>
<keyword evidence="5" id="KW-0119">Carbohydrate metabolism</keyword>
<dbReference type="Pfam" id="PF14310">
    <property type="entry name" value="Fn3-like"/>
    <property type="match status" value="1"/>
</dbReference>
<gene>
    <name evidence="8" type="ORF">Slin15195_G114200</name>
</gene>
<dbReference type="EMBL" id="CP099427">
    <property type="protein sequence ID" value="USW58101.1"/>
    <property type="molecule type" value="Genomic_DNA"/>
</dbReference>
<evidence type="ECO:0000313" key="8">
    <source>
        <dbReference type="EMBL" id="USW58101.1"/>
    </source>
</evidence>
<dbReference type="Proteomes" id="UP001056384">
    <property type="component" value="Chromosome 10"/>
</dbReference>
<dbReference type="SMART" id="SM01217">
    <property type="entry name" value="Fn3_like"/>
    <property type="match status" value="1"/>
</dbReference>
<dbReference type="InterPro" id="IPR013783">
    <property type="entry name" value="Ig-like_fold"/>
</dbReference>
<dbReference type="PROSITE" id="PS51820">
    <property type="entry name" value="PA14"/>
    <property type="match status" value="1"/>
</dbReference>
<name>A0A9Q9B6M4_9PEZI</name>
<dbReference type="PANTHER" id="PTHR42715">
    <property type="entry name" value="BETA-GLUCOSIDASE"/>
    <property type="match status" value="1"/>
</dbReference>
<dbReference type="GO" id="GO:0005975">
    <property type="term" value="P:carbohydrate metabolic process"/>
    <property type="evidence" value="ECO:0007669"/>
    <property type="project" value="InterPro"/>
</dbReference>
<dbReference type="PANTHER" id="PTHR42715:SF10">
    <property type="entry name" value="BETA-GLUCOSIDASE"/>
    <property type="match status" value="1"/>
</dbReference>
<dbReference type="GO" id="GO:0008422">
    <property type="term" value="F:beta-glucosidase activity"/>
    <property type="evidence" value="ECO:0007669"/>
    <property type="project" value="UniProtKB-EC"/>
</dbReference>
<dbReference type="Pfam" id="PF01915">
    <property type="entry name" value="Glyco_hydro_3_C"/>
    <property type="match status" value="1"/>
</dbReference>
<dbReference type="SUPFAM" id="SSF52279">
    <property type="entry name" value="Beta-D-glucan exohydrolase, C-terminal domain"/>
    <property type="match status" value="1"/>
</dbReference>
<keyword evidence="9" id="KW-1185">Reference proteome</keyword>
<evidence type="ECO:0000259" key="7">
    <source>
        <dbReference type="PROSITE" id="PS51820"/>
    </source>
</evidence>
<evidence type="ECO:0000256" key="3">
    <source>
        <dbReference type="ARBA" id="ARBA00012744"/>
    </source>
</evidence>
<keyword evidence="4 8" id="KW-0378">Hydrolase</keyword>
<dbReference type="Gene3D" id="2.60.40.10">
    <property type="entry name" value="Immunoglobulins"/>
    <property type="match status" value="1"/>
</dbReference>
<comment type="catalytic activity">
    <reaction evidence="1">
        <text>Hydrolysis of terminal, non-reducing beta-D-glucosyl residues with release of beta-D-glucose.</text>
        <dbReference type="EC" id="3.2.1.21"/>
    </reaction>
</comment>
<sequence>MFLGGGLNVSYYTTTDWYGPVNSSFSVLSITAATYPANLWQSWPQVFSCIYEGTFMAETTGMYHFSLTGQGDAMLFLGGKVVANMSKANFGNTVQGVAWLSAGEHISLKLKYSMGYSLSTGAYGVSLGVDPGDLERDRHANELAEEADLSVIFASDRLSESADSSLGLSLLGDQDDLILRLAARSNNTLVVLNTNSAVLMPWIDEVDASLEDTIKITSDLVVPYDEGLYVGYQWYDKHGIEPLFAFGHGLTYSTFDPKALHCGLQQVDARVICATILENTGPCAVAEVVQLYVAYPQAAQEPPKLLRAFEKIYLEPGEASEIVFEVSLENLRIWLEDKDDWSLVQGNYTFMAGFPALDIQRENRVTVCLEP</sequence>
<feature type="domain" description="PA14" evidence="7">
    <location>
        <begin position="2"/>
        <end position="148"/>
    </location>
</feature>
<dbReference type="EC" id="3.2.1.21" evidence="3"/>
<dbReference type="InterPro" id="IPR050288">
    <property type="entry name" value="Cellulose_deg_GH3"/>
</dbReference>
<proteinExistence type="inferred from homology"/>
<dbReference type="InterPro" id="IPR002772">
    <property type="entry name" value="Glyco_hydro_3_C"/>
</dbReference>
<evidence type="ECO:0000256" key="6">
    <source>
        <dbReference type="ARBA" id="ARBA00023295"/>
    </source>
</evidence>
<dbReference type="AlphaFoldDB" id="A0A9Q9B6M4"/>